<dbReference type="EMBL" id="MEWA01000020">
    <property type="protein sequence ID" value="OGC69533.1"/>
    <property type="molecule type" value="Genomic_DNA"/>
</dbReference>
<dbReference type="Pfam" id="PF02565">
    <property type="entry name" value="RecO_C"/>
    <property type="match status" value="1"/>
</dbReference>
<reference evidence="8 9" key="1">
    <citation type="journal article" date="2016" name="Nat. Commun.">
        <title>Thousands of microbial genomes shed light on interconnected biogeochemical processes in an aquifer system.</title>
        <authorList>
            <person name="Anantharaman K."/>
            <person name="Brown C.T."/>
            <person name="Hug L.A."/>
            <person name="Sharon I."/>
            <person name="Castelle C.J."/>
            <person name="Probst A.J."/>
            <person name="Thomas B.C."/>
            <person name="Singh A."/>
            <person name="Wilkins M.J."/>
            <person name="Karaoz U."/>
            <person name="Brodie E.L."/>
            <person name="Williams K.H."/>
            <person name="Hubbard S.S."/>
            <person name="Banfield J.F."/>
        </authorList>
    </citation>
    <scope>NUCLEOTIDE SEQUENCE [LARGE SCALE GENOMIC DNA]</scope>
</reference>
<feature type="domain" description="DNA replication/recombination mediator RecO N-terminal" evidence="7">
    <location>
        <begin position="1"/>
        <end position="79"/>
    </location>
</feature>
<evidence type="ECO:0000259" key="7">
    <source>
        <dbReference type="Pfam" id="PF11967"/>
    </source>
</evidence>
<comment type="caution">
    <text evidence="8">The sequence shown here is derived from an EMBL/GenBank/DDBJ whole genome shotgun (WGS) entry which is preliminary data.</text>
</comment>
<dbReference type="Pfam" id="PF11967">
    <property type="entry name" value="RecO_N"/>
    <property type="match status" value="1"/>
</dbReference>
<dbReference type="InterPro" id="IPR042242">
    <property type="entry name" value="RecO_C"/>
</dbReference>
<dbReference type="PANTHER" id="PTHR33991:SF1">
    <property type="entry name" value="DNA REPAIR PROTEIN RECO"/>
    <property type="match status" value="1"/>
</dbReference>
<evidence type="ECO:0000256" key="6">
    <source>
        <dbReference type="ARBA" id="ARBA00033409"/>
    </source>
</evidence>
<evidence type="ECO:0000313" key="8">
    <source>
        <dbReference type="EMBL" id="OGC69533.1"/>
    </source>
</evidence>
<evidence type="ECO:0000256" key="2">
    <source>
        <dbReference type="ARBA" id="ARBA00021310"/>
    </source>
</evidence>
<dbReference type="GO" id="GO:0043590">
    <property type="term" value="C:bacterial nucleoid"/>
    <property type="evidence" value="ECO:0007669"/>
    <property type="project" value="TreeGrafter"/>
</dbReference>
<dbReference type="Gene3D" id="2.40.50.140">
    <property type="entry name" value="Nucleic acid-binding proteins"/>
    <property type="match status" value="1"/>
</dbReference>
<evidence type="ECO:0000256" key="5">
    <source>
        <dbReference type="ARBA" id="ARBA00023204"/>
    </source>
</evidence>
<name>A0A1F4WKV4_UNCKA</name>
<dbReference type="Gene3D" id="1.20.1440.120">
    <property type="entry name" value="Recombination protein O, C-terminal domain"/>
    <property type="match status" value="1"/>
</dbReference>
<dbReference type="GO" id="GO:0006302">
    <property type="term" value="P:double-strand break repair"/>
    <property type="evidence" value="ECO:0007669"/>
    <property type="project" value="TreeGrafter"/>
</dbReference>
<protein>
    <recommendedName>
        <fullName evidence="2">DNA repair protein RecO</fullName>
    </recommendedName>
    <alternativeName>
        <fullName evidence="6">Recombination protein O</fullName>
    </alternativeName>
</protein>
<dbReference type="GO" id="GO:0006310">
    <property type="term" value="P:DNA recombination"/>
    <property type="evidence" value="ECO:0007669"/>
    <property type="project" value="UniProtKB-KW"/>
</dbReference>
<evidence type="ECO:0000313" key="9">
    <source>
        <dbReference type="Proteomes" id="UP000179113"/>
    </source>
</evidence>
<dbReference type="PANTHER" id="PTHR33991">
    <property type="entry name" value="DNA REPAIR PROTEIN RECO"/>
    <property type="match status" value="1"/>
</dbReference>
<keyword evidence="3" id="KW-0227">DNA damage</keyword>
<organism evidence="8 9">
    <name type="scientific">candidate division WWE3 bacterium RIFOXYC1_FULL_39_7</name>
    <dbReference type="NCBI Taxonomy" id="1802643"/>
    <lineage>
        <taxon>Bacteria</taxon>
        <taxon>Katanobacteria</taxon>
    </lineage>
</organism>
<dbReference type="InterPro" id="IPR003717">
    <property type="entry name" value="RecO"/>
</dbReference>
<proteinExistence type="inferred from homology"/>
<keyword evidence="5" id="KW-0234">DNA repair</keyword>
<gene>
    <name evidence="8" type="ORF">A2415_05290</name>
</gene>
<evidence type="ECO:0000256" key="4">
    <source>
        <dbReference type="ARBA" id="ARBA00023172"/>
    </source>
</evidence>
<dbReference type="Proteomes" id="UP000179113">
    <property type="component" value="Unassembled WGS sequence"/>
</dbReference>
<evidence type="ECO:0000256" key="3">
    <source>
        <dbReference type="ARBA" id="ARBA00022763"/>
    </source>
</evidence>
<dbReference type="AlphaFoldDB" id="A0A1F4WKV4"/>
<keyword evidence="4" id="KW-0233">DNA recombination</keyword>
<sequence>MRGYKSEGVVLLRRVYGEADRILVVYSKDYGKVSLMAKGVRRLGSRKRGHVEVFSRINFSAVSGKGMDLITEADLIDNYSVIRKSLKKATVGYYFCEVIEKVTREGEKNALLYNLLTEYLEDLVDERELTEMRKEFVREVLISIGFWPITKVMVDPDKVLAEVVEREMVSARVGKKVLQ</sequence>
<dbReference type="InterPro" id="IPR037278">
    <property type="entry name" value="ARFGAP/RecO"/>
</dbReference>
<evidence type="ECO:0000256" key="1">
    <source>
        <dbReference type="ARBA" id="ARBA00007452"/>
    </source>
</evidence>
<dbReference type="SUPFAM" id="SSF57863">
    <property type="entry name" value="ArfGap/RecO-like zinc finger"/>
    <property type="match status" value="1"/>
</dbReference>
<comment type="similarity">
    <text evidence="1">Belongs to the RecO family.</text>
</comment>
<dbReference type="SUPFAM" id="SSF50249">
    <property type="entry name" value="Nucleic acid-binding proteins"/>
    <property type="match status" value="1"/>
</dbReference>
<dbReference type="InterPro" id="IPR022572">
    <property type="entry name" value="DNA_rep/recomb_RecO_N"/>
</dbReference>
<dbReference type="InterPro" id="IPR012340">
    <property type="entry name" value="NA-bd_OB-fold"/>
</dbReference>
<accession>A0A1F4WKV4</accession>
<dbReference type="NCBIfam" id="TIGR00613">
    <property type="entry name" value="reco"/>
    <property type="match status" value="1"/>
</dbReference>